<dbReference type="RefSeq" id="WP_073316503.1">
    <property type="nucleotide sequence ID" value="NZ_FQYP01000005.1"/>
</dbReference>
<proteinExistence type="predicted"/>
<gene>
    <name evidence="1" type="ORF">SAMN04488508_105312</name>
</gene>
<name>A0A1M6GJF2_9FLAO</name>
<dbReference type="AlphaFoldDB" id="A0A1M6GJF2"/>
<keyword evidence="2" id="KW-1185">Reference proteome</keyword>
<organism evidence="1 2">
    <name type="scientific">Aquimarina spongiae</name>
    <dbReference type="NCBI Taxonomy" id="570521"/>
    <lineage>
        <taxon>Bacteria</taxon>
        <taxon>Pseudomonadati</taxon>
        <taxon>Bacteroidota</taxon>
        <taxon>Flavobacteriia</taxon>
        <taxon>Flavobacteriales</taxon>
        <taxon>Flavobacteriaceae</taxon>
        <taxon>Aquimarina</taxon>
    </lineage>
</organism>
<sequence>MRPPYYTEYNVDVTQRIEEGKTIFFEGVDEKTKRKAEAKAKSIRRYIYNVFAYNKHDRLVLVGYAVPK</sequence>
<dbReference type="EMBL" id="FQYP01000005">
    <property type="protein sequence ID" value="SHJ10059.1"/>
    <property type="molecule type" value="Genomic_DNA"/>
</dbReference>
<reference evidence="2" key="1">
    <citation type="submission" date="2016-11" db="EMBL/GenBank/DDBJ databases">
        <authorList>
            <person name="Varghese N."/>
            <person name="Submissions S."/>
        </authorList>
    </citation>
    <scope>NUCLEOTIDE SEQUENCE [LARGE SCALE GENOMIC DNA]</scope>
    <source>
        <strain evidence="2">DSM 22623</strain>
    </source>
</reference>
<protein>
    <submittedName>
        <fullName evidence="1">Uncharacterized protein</fullName>
    </submittedName>
</protein>
<accession>A0A1M6GJF2</accession>
<dbReference type="STRING" id="570521.SAMN04488508_105312"/>
<evidence type="ECO:0000313" key="1">
    <source>
        <dbReference type="EMBL" id="SHJ10059.1"/>
    </source>
</evidence>
<dbReference type="Proteomes" id="UP000184432">
    <property type="component" value="Unassembled WGS sequence"/>
</dbReference>
<evidence type="ECO:0000313" key="2">
    <source>
        <dbReference type="Proteomes" id="UP000184432"/>
    </source>
</evidence>